<dbReference type="GO" id="GO:0000150">
    <property type="term" value="F:DNA strand exchange activity"/>
    <property type="evidence" value="ECO:0007669"/>
    <property type="project" value="InterPro"/>
</dbReference>
<evidence type="ECO:0000313" key="2">
    <source>
        <dbReference type="EMBL" id="SHL23927.1"/>
    </source>
</evidence>
<reference evidence="2 3" key="1">
    <citation type="submission" date="2016-11" db="EMBL/GenBank/DDBJ databases">
        <authorList>
            <person name="Varghese N."/>
            <person name="Submissions S."/>
        </authorList>
    </citation>
    <scope>NUCLEOTIDE SEQUENCE [LARGE SCALE GENOMIC DNA]</scope>
    <source>
        <strain evidence="2 3">FD</strain>
    </source>
</reference>
<accession>A0AB74EWS4</accession>
<protein>
    <recommendedName>
        <fullName evidence="1">Recombinase domain-containing protein</fullName>
    </recommendedName>
</protein>
<name>A0AB74EWS4_9FIRM</name>
<feature type="domain" description="Recombinase" evidence="1">
    <location>
        <begin position="5"/>
        <end position="91"/>
    </location>
</feature>
<dbReference type="InterPro" id="IPR011109">
    <property type="entry name" value="DNA_bind_recombinase_dom"/>
</dbReference>
<comment type="caution">
    <text evidence="2">The sequence shown here is derived from an EMBL/GenBank/DDBJ whole genome shotgun (WGS) entry which is preliminary data.</text>
</comment>
<dbReference type="Proteomes" id="UP000184012">
    <property type="component" value="Unassembled WGS sequence"/>
</dbReference>
<sequence length="141" mass="16149">MKHTPYGYTIADGKAVVNEKEGKILQKICDNYISGMSFVASAKSVGLKMQHSSVKRLMLNRRYLGDDFYPAILTEEIMGKVEKERIRREKILGRDRKKQGKIVKGVVHTKFFVPKINIKYEDPEKQAEYAYSLIESEGCSL</sequence>
<dbReference type="AlphaFoldDB" id="A0AB74EWS4"/>
<evidence type="ECO:0000259" key="1">
    <source>
        <dbReference type="PROSITE" id="PS51737"/>
    </source>
</evidence>
<dbReference type="RefSeq" id="WP_073382444.1">
    <property type="nucleotide sequence ID" value="NZ_CP176625.1"/>
</dbReference>
<organism evidence="2 3">
    <name type="scientific">Eubacterium callanderi</name>
    <dbReference type="NCBI Taxonomy" id="53442"/>
    <lineage>
        <taxon>Bacteria</taxon>
        <taxon>Bacillati</taxon>
        <taxon>Bacillota</taxon>
        <taxon>Clostridia</taxon>
        <taxon>Eubacteriales</taxon>
        <taxon>Eubacteriaceae</taxon>
        <taxon>Eubacterium</taxon>
    </lineage>
</organism>
<proteinExistence type="predicted"/>
<dbReference type="Gene3D" id="3.90.1750.20">
    <property type="entry name" value="Putative Large Serine Recombinase, Chain B, Domain 2"/>
    <property type="match status" value="1"/>
</dbReference>
<dbReference type="EMBL" id="FRBP01000003">
    <property type="protein sequence ID" value="SHL23927.1"/>
    <property type="molecule type" value="Genomic_DNA"/>
</dbReference>
<dbReference type="GO" id="GO:0003677">
    <property type="term" value="F:DNA binding"/>
    <property type="evidence" value="ECO:0007669"/>
    <property type="project" value="InterPro"/>
</dbReference>
<evidence type="ECO:0000313" key="3">
    <source>
        <dbReference type="Proteomes" id="UP000184012"/>
    </source>
</evidence>
<dbReference type="InterPro" id="IPR038109">
    <property type="entry name" value="DNA_bind_recomb_sf"/>
</dbReference>
<dbReference type="PROSITE" id="PS51737">
    <property type="entry name" value="RECOMBINASE_DNA_BIND"/>
    <property type="match status" value="1"/>
</dbReference>
<gene>
    <name evidence="2" type="ORF">SAMN04515649_103285</name>
</gene>